<dbReference type="Proteomes" id="UP000054387">
    <property type="component" value="Unassembled WGS sequence"/>
</dbReference>
<dbReference type="EMBL" id="LOPU01000029">
    <property type="protein sequence ID" value="KTG09480.1"/>
    <property type="molecule type" value="Genomic_DNA"/>
</dbReference>
<feature type="transmembrane region" description="Helical" evidence="1">
    <location>
        <begin position="60"/>
        <end position="78"/>
    </location>
</feature>
<name>A0A0W1R7U4_9EURY</name>
<keyword evidence="1" id="KW-0472">Membrane</keyword>
<feature type="transmembrane region" description="Helical" evidence="1">
    <location>
        <begin position="35"/>
        <end position="53"/>
    </location>
</feature>
<sequence>MNDNERIVAVVVALNTPIAAQYTVDAAGYSLGATAWSALFFAGAAVAAGVMWLDGRKYGTYGLALLAPVAPLFLLAGGEASTSVFLACMGLLGLGLSLVCYDSYRLVQRKQKRTVTPPATR</sequence>
<keyword evidence="1" id="KW-1133">Transmembrane helix</keyword>
<proteinExistence type="predicted"/>
<evidence type="ECO:0000313" key="2">
    <source>
        <dbReference type="EMBL" id="KTG09480.1"/>
    </source>
</evidence>
<reference evidence="2 3" key="1">
    <citation type="submission" date="2015-12" db="EMBL/GenBank/DDBJ databases">
        <title>Haloprofundus marisrubri gen. nov., sp. nov., an extremely halophilic archaeon isolated from the Discovery deep brine-seawater interface in the Red Sea.</title>
        <authorList>
            <person name="Zhang G."/>
            <person name="Stingl U."/>
            <person name="Rashid M."/>
        </authorList>
    </citation>
    <scope>NUCLEOTIDE SEQUENCE [LARGE SCALE GENOMIC DNA]</scope>
    <source>
        <strain evidence="2 3">SB9</strain>
    </source>
</reference>
<protein>
    <submittedName>
        <fullName evidence="2">Uncharacterized protein</fullName>
    </submittedName>
</protein>
<accession>A0A0W1R7U4</accession>
<dbReference type="AlphaFoldDB" id="A0A0W1R7U4"/>
<keyword evidence="3" id="KW-1185">Reference proteome</keyword>
<dbReference type="STRING" id="1514971.AUR64_17050"/>
<evidence type="ECO:0000313" key="3">
    <source>
        <dbReference type="Proteomes" id="UP000054387"/>
    </source>
</evidence>
<evidence type="ECO:0000256" key="1">
    <source>
        <dbReference type="SAM" id="Phobius"/>
    </source>
</evidence>
<keyword evidence="1" id="KW-0812">Transmembrane</keyword>
<feature type="transmembrane region" description="Helical" evidence="1">
    <location>
        <begin position="84"/>
        <end position="104"/>
    </location>
</feature>
<comment type="caution">
    <text evidence="2">The sequence shown here is derived from an EMBL/GenBank/DDBJ whole genome shotgun (WGS) entry which is preliminary data.</text>
</comment>
<dbReference type="RefSeq" id="WP_058582632.1">
    <property type="nucleotide sequence ID" value="NZ_LOPU01000029.1"/>
</dbReference>
<organism evidence="2 3">
    <name type="scientific">Haloprofundus marisrubri</name>
    <dbReference type="NCBI Taxonomy" id="1514971"/>
    <lineage>
        <taxon>Archaea</taxon>
        <taxon>Methanobacteriati</taxon>
        <taxon>Methanobacteriota</taxon>
        <taxon>Stenosarchaea group</taxon>
        <taxon>Halobacteria</taxon>
        <taxon>Halobacteriales</taxon>
        <taxon>Haloferacaceae</taxon>
        <taxon>Haloprofundus</taxon>
    </lineage>
</organism>
<gene>
    <name evidence="2" type="ORF">AUR64_17050</name>
</gene>